<protein>
    <submittedName>
        <fullName evidence="1">Uncharacterized protein</fullName>
    </submittedName>
</protein>
<reference evidence="1" key="1">
    <citation type="submission" date="2014-09" db="EMBL/GenBank/DDBJ databases">
        <authorList>
            <person name="Magalhaes I.L.F."/>
            <person name="Oliveira U."/>
            <person name="Santos F.R."/>
            <person name="Vidigal T.H.D.A."/>
            <person name="Brescovit A.D."/>
            <person name="Santos A.J."/>
        </authorList>
    </citation>
    <scope>NUCLEOTIDE SEQUENCE</scope>
    <source>
        <tissue evidence="1">Shoot tissue taken approximately 20 cm above the soil surface</tissue>
    </source>
</reference>
<proteinExistence type="predicted"/>
<accession>A0A0A8ZEG0</accession>
<evidence type="ECO:0000313" key="1">
    <source>
        <dbReference type="EMBL" id="JAD37804.1"/>
    </source>
</evidence>
<sequence>MADWRSRARNRALELGRSRDLGGAQEEGTE</sequence>
<reference evidence="1" key="2">
    <citation type="journal article" date="2015" name="Data Brief">
        <title>Shoot transcriptome of the giant reed, Arundo donax.</title>
        <authorList>
            <person name="Barrero R.A."/>
            <person name="Guerrero F.D."/>
            <person name="Moolhuijzen P."/>
            <person name="Goolsby J.A."/>
            <person name="Tidwell J."/>
            <person name="Bellgard S.E."/>
            <person name="Bellgard M.I."/>
        </authorList>
    </citation>
    <scope>NUCLEOTIDE SEQUENCE</scope>
    <source>
        <tissue evidence="1">Shoot tissue taken approximately 20 cm above the soil surface</tissue>
    </source>
</reference>
<dbReference type="AlphaFoldDB" id="A0A0A8ZEG0"/>
<dbReference type="EMBL" id="GBRH01260091">
    <property type="protein sequence ID" value="JAD37804.1"/>
    <property type="molecule type" value="Transcribed_RNA"/>
</dbReference>
<name>A0A0A8ZEG0_ARUDO</name>
<organism evidence="1">
    <name type="scientific">Arundo donax</name>
    <name type="common">Giant reed</name>
    <name type="synonym">Donax arundinaceus</name>
    <dbReference type="NCBI Taxonomy" id="35708"/>
    <lineage>
        <taxon>Eukaryota</taxon>
        <taxon>Viridiplantae</taxon>
        <taxon>Streptophyta</taxon>
        <taxon>Embryophyta</taxon>
        <taxon>Tracheophyta</taxon>
        <taxon>Spermatophyta</taxon>
        <taxon>Magnoliopsida</taxon>
        <taxon>Liliopsida</taxon>
        <taxon>Poales</taxon>
        <taxon>Poaceae</taxon>
        <taxon>PACMAD clade</taxon>
        <taxon>Arundinoideae</taxon>
        <taxon>Arundineae</taxon>
        <taxon>Arundo</taxon>
    </lineage>
</organism>